<evidence type="ECO:0000256" key="1">
    <source>
        <dbReference type="SAM" id="SignalP"/>
    </source>
</evidence>
<name>A0A2M4DQU6_ANODA</name>
<dbReference type="AlphaFoldDB" id="A0A2M4DQU6"/>
<protein>
    <submittedName>
        <fullName evidence="2">Putative secreted protein</fullName>
    </submittedName>
</protein>
<dbReference type="EMBL" id="GGFL01015756">
    <property type="protein sequence ID" value="MBW79934.1"/>
    <property type="molecule type" value="Transcribed_RNA"/>
</dbReference>
<reference evidence="2" key="1">
    <citation type="submission" date="2018-01" db="EMBL/GenBank/DDBJ databases">
        <title>An insight into the sialome of Amazonian anophelines.</title>
        <authorList>
            <person name="Ribeiro J.M."/>
            <person name="Scarpassa V."/>
            <person name="Calvo E."/>
        </authorList>
    </citation>
    <scope>NUCLEOTIDE SEQUENCE</scope>
</reference>
<feature type="chain" id="PRO_5014986366" evidence="1">
    <location>
        <begin position="32"/>
        <end position="85"/>
    </location>
</feature>
<accession>A0A2M4DQU6</accession>
<proteinExistence type="predicted"/>
<keyword evidence="1" id="KW-0732">Signal</keyword>
<feature type="signal peptide" evidence="1">
    <location>
        <begin position="1"/>
        <end position="31"/>
    </location>
</feature>
<evidence type="ECO:0000313" key="2">
    <source>
        <dbReference type="EMBL" id="MBW79934.1"/>
    </source>
</evidence>
<organism evidence="2">
    <name type="scientific">Anopheles darlingi</name>
    <name type="common">Mosquito</name>
    <dbReference type="NCBI Taxonomy" id="43151"/>
    <lineage>
        <taxon>Eukaryota</taxon>
        <taxon>Metazoa</taxon>
        <taxon>Ecdysozoa</taxon>
        <taxon>Arthropoda</taxon>
        <taxon>Hexapoda</taxon>
        <taxon>Insecta</taxon>
        <taxon>Pterygota</taxon>
        <taxon>Neoptera</taxon>
        <taxon>Endopterygota</taxon>
        <taxon>Diptera</taxon>
        <taxon>Nematocera</taxon>
        <taxon>Culicoidea</taxon>
        <taxon>Culicidae</taxon>
        <taxon>Anophelinae</taxon>
        <taxon>Anopheles</taxon>
    </lineage>
</organism>
<sequence length="85" mass="9241">MSRASVCSGGCVRCAALHVLLLLVIRPSSRGSVMTLHTIHTFSPSTHHQPTVSRAAGRSAANPLRQRVFSALPAASCVFRRRRFE</sequence>